<dbReference type="EMBL" id="BSYO01000011">
    <property type="protein sequence ID" value="GMH11813.1"/>
    <property type="molecule type" value="Genomic_DNA"/>
</dbReference>
<dbReference type="InterPro" id="IPR001969">
    <property type="entry name" value="Aspartic_peptidase_AS"/>
</dbReference>
<organism evidence="9 10">
    <name type="scientific">Nepenthes gracilis</name>
    <name type="common">Slender pitcher plant</name>
    <dbReference type="NCBI Taxonomy" id="150966"/>
    <lineage>
        <taxon>Eukaryota</taxon>
        <taxon>Viridiplantae</taxon>
        <taxon>Streptophyta</taxon>
        <taxon>Embryophyta</taxon>
        <taxon>Tracheophyta</taxon>
        <taxon>Spermatophyta</taxon>
        <taxon>Magnoliopsida</taxon>
        <taxon>eudicotyledons</taxon>
        <taxon>Gunneridae</taxon>
        <taxon>Pentapetalae</taxon>
        <taxon>Caryophyllales</taxon>
        <taxon>Nepenthaceae</taxon>
        <taxon>Nepenthes</taxon>
    </lineage>
</organism>
<dbReference type="SUPFAM" id="SSF50630">
    <property type="entry name" value="Acid proteases"/>
    <property type="match status" value="1"/>
</dbReference>
<gene>
    <name evidence="9" type="ORF">Nepgr_013654</name>
</gene>
<keyword evidence="5" id="KW-0378">Hydrolase</keyword>
<keyword evidence="10" id="KW-1185">Reference proteome</keyword>
<feature type="domain" description="Peptidase A1" evidence="8">
    <location>
        <begin position="151"/>
        <end position="493"/>
    </location>
</feature>
<keyword evidence="6" id="KW-1015">Disulfide bond</keyword>
<evidence type="ECO:0000256" key="4">
    <source>
        <dbReference type="ARBA" id="ARBA00022750"/>
    </source>
</evidence>
<evidence type="ECO:0000259" key="8">
    <source>
        <dbReference type="PROSITE" id="PS51767"/>
    </source>
</evidence>
<keyword evidence="4" id="KW-0064">Aspartyl protease</keyword>
<dbReference type="Pfam" id="PF14543">
    <property type="entry name" value="TAXi_N"/>
    <property type="match status" value="1"/>
</dbReference>
<evidence type="ECO:0000256" key="1">
    <source>
        <dbReference type="ARBA" id="ARBA00007447"/>
    </source>
</evidence>
<reference evidence="9" key="1">
    <citation type="submission" date="2023-05" db="EMBL/GenBank/DDBJ databases">
        <title>Nepenthes gracilis genome sequencing.</title>
        <authorList>
            <person name="Fukushima K."/>
        </authorList>
    </citation>
    <scope>NUCLEOTIDE SEQUENCE</scope>
    <source>
        <strain evidence="9">SING2019-196</strain>
    </source>
</reference>
<dbReference type="PANTHER" id="PTHR13683:SF750">
    <property type="entry name" value="ASPARTYL PROTEASE AED1"/>
    <property type="match status" value="1"/>
</dbReference>
<dbReference type="Pfam" id="PF14541">
    <property type="entry name" value="TAXi_C"/>
    <property type="match status" value="1"/>
</dbReference>
<feature type="active site" evidence="7">
    <location>
        <position position="169"/>
    </location>
</feature>
<evidence type="ECO:0000313" key="10">
    <source>
        <dbReference type="Proteomes" id="UP001279734"/>
    </source>
</evidence>
<keyword evidence="3" id="KW-0732">Signal</keyword>
<dbReference type="InterPro" id="IPR032861">
    <property type="entry name" value="TAXi_N"/>
</dbReference>
<evidence type="ECO:0000256" key="5">
    <source>
        <dbReference type="ARBA" id="ARBA00022801"/>
    </source>
</evidence>
<dbReference type="InterPro" id="IPR032799">
    <property type="entry name" value="TAXi_C"/>
</dbReference>
<evidence type="ECO:0000256" key="2">
    <source>
        <dbReference type="ARBA" id="ARBA00022670"/>
    </source>
</evidence>
<dbReference type="FunFam" id="2.40.70.10:FF:000021">
    <property type="entry name" value="Aspartyl protease AED1"/>
    <property type="match status" value="1"/>
</dbReference>
<dbReference type="AlphaFoldDB" id="A0AAD3SIC5"/>
<dbReference type="InterPro" id="IPR021109">
    <property type="entry name" value="Peptidase_aspartic_dom_sf"/>
</dbReference>
<accession>A0AAD3SIC5</accession>
<feature type="active site" evidence="7">
    <location>
        <position position="376"/>
    </location>
</feature>
<comment type="similarity">
    <text evidence="1">Belongs to the peptidase A1 family.</text>
</comment>
<evidence type="ECO:0000313" key="9">
    <source>
        <dbReference type="EMBL" id="GMH11813.1"/>
    </source>
</evidence>
<dbReference type="Proteomes" id="UP001279734">
    <property type="component" value="Unassembled WGS sequence"/>
</dbReference>
<dbReference type="FunFam" id="2.40.70.10:FF:000013">
    <property type="entry name" value="Aspartyl protease AED1"/>
    <property type="match status" value="1"/>
</dbReference>
<evidence type="ECO:0000256" key="7">
    <source>
        <dbReference type="PIRSR" id="PIRSR601461-1"/>
    </source>
</evidence>
<protein>
    <recommendedName>
        <fullName evidence="8">Peptidase A1 domain-containing protein</fullName>
    </recommendedName>
</protein>
<dbReference type="InterPro" id="IPR001461">
    <property type="entry name" value="Aspartic_peptidase_A1"/>
</dbReference>
<comment type="caution">
    <text evidence="9">The sequence shown here is derived from an EMBL/GenBank/DDBJ whole genome shotgun (WGS) entry which is preliminary data.</text>
</comment>
<dbReference type="InterPro" id="IPR033121">
    <property type="entry name" value="PEPTIDASE_A1"/>
</dbReference>
<dbReference type="PANTHER" id="PTHR13683">
    <property type="entry name" value="ASPARTYL PROTEASES"/>
    <property type="match status" value="1"/>
</dbReference>
<name>A0AAD3SIC5_NEPGR</name>
<dbReference type="PROSITE" id="PS51767">
    <property type="entry name" value="PEPTIDASE_A1"/>
    <property type="match status" value="1"/>
</dbReference>
<dbReference type="PROSITE" id="PS00141">
    <property type="entry name" value="ASP_PROTEASE"/>
    <property type="match status" value="1"/>
</dbReference>
<proteinExistence type="inferred from homology"/>
<evidence type="ECO:0000256" key="6">
    <source>
        <dbReference type="ARBA" id="ARBA00023157"/>
    </source>
</evidence>
<evidence type="ECO:0000256" key="3">
    <source>
        <dbReference type="ARBA" id="ARBA00022729"/>
    </source>
</evidence>
<keyword evidence="2" id="KW-0645">Protease</keyword>
<dbReference type="Gene3D" id="2.40.70.10">
    <property type="entry name" value="Acid Proteases"/>
    <property type="match status" value="2"/>
</dbReference>
<dbReference type="GO" id="GO:0006508">
    <property type="term" value="P:proteolysis"/>
    <property type="evidence" value="ECO:0007669"/>
    <property type="project" value="UniProtKB-KW"/>
</dbReference>
<sequence>MKDRTKPIALLINQMSASTIWIVFLGGFLLLCLSSCCIKASDINGSRGTEHLFRHSHTIEISSLLPVDSCKPSSRGNKHGASASLEVVHRYGPCSKLSSHKPSHTEMLLQDQARVDSIQSRVKYESDRDRGPKRAVNLPAKSGSTIGSASFIVTVGFGKPIQPQSLIFDTGSDLTWIQCEPCEFCYEQQGPIFDPSKSTSYSDVACGSECDELASANGNAPVCRRSATSTNNLCYYYILYGDYSYSVGVFAKDELTLTRRDAVRNFPFGCGVDNEGLFGGSGGLLGLGMGKLSFVSQTADRYGKRFSYCLPSNPSSTGYLTFGRDGRTRTPKKYVRLLKNSEDQSFYFVMIEAIKVGRRRLSISPSVFREADTIIDSGTVVTRLPPAAYAALREAVERYLSRYPKAAPLSILDTCFDFNGHKRVKVPKVRLYFLGGAKVTLRFSGTFYVANASQVCLAFAGNQMPSDLAIVGSFQQTTFDVSYDVAGRKLGFAAGGCD</sequence>
<dbReference type="GO" id="GO:0004190">
    <property type="term" value="F:aspartic-type endopeptidase activity"/>
    <property type="evidence" value="ECO:0007669"/>
    <property type="project" value="UniProtKB-KW"/>
</dbReference>